<evidence type="ECO:0000259" key="18">
    <source>
        <dbReference type="Pfam" id="PF02581"/>
    </source>
</evidence>
<name>A0A2T2P916_CORCC</name>
<dbReference type="GO" id="GO:0000287">
    <property type="term" value="F:magnesium ion binding"/>
    <property type="evidence" value="ECO:0007669"/>
    <property type="project" value="InterPro"/>
</dbReference>
<organism evidence="19 20">
    <name type="scientific">Corynespora cassiicola Philippines</name>
    <dbReference type="NCBI Taxonomy" id="1448308"/>
    <lineage>
        <taxon>Eukaryota</taxon>
        <taxon>Fungi</taxon>
        <taxon>Dikarya</taxon>
        <taxon>Ascomycota</taxon>
        <taxon>Pezizomycotina</taxon>
        <taxon>Dothideomycetes</taxon>
        <taxon>Pleosporomycetidae</taxon>
        <taxon>Pleosporales</taxon>
        <taxon>Corynesporascaceae</taxon>
        <taxon>Corynespora</taxon>
    </lineage>
</organism>
<dbReference type="GO" id="GO:0005524">
    <property type="term" value="F:ATP binding"/>
    <property type="evidence" value="ECO:0007669"/>
    <property type="project" value="UniProtKB-KW"/>
</dbReference>
<dbReference type="InterPro" id="IPR022998">
    <property type="entry name" value="ThiamineP_synth_TenI"/>
</dbReference>
<evidence type="ECO:0000256" key="7">
    <source>
        <dbReference type="ARBA" id="ARBA00022723"/>
    </source>
</evidence>
<dbReference type="NCBIfam" id="TIGR00693">
    <property type="entry name" value="thiE"/>
    <property type="match status" value="1"/>
</dbReference>
<dbReference type="FunFam" id="3.20.20.70:FF:000104">
    <property type="entry name" value="Thiamine biosynthetic bifunctional enzyme"/>
    <property type="match status" value="1"/>
</dbReference>
<dbReference type="PRINTS" id="PR01099">
    <property type="entry name" value="HYETHTZKNASE"/>
</dbReference>
<dbReference type="PANTHER" id="PTHR20857:SF23">
    <property type="entry name" value="THIAMINE BIOSYNTHETIC BIFUNCTIONAL ENZYME"/>
    <property type="match status" value="1"/>
</dbReference>
<dbReference type="OrthoDB" id="4994at2759"/>
<dbReference type="CDD" id="cd00564">
    <property type="entry name" value="TMP_TenI"/>
    <property type="match status" value="1"/>
</dbReference>
<evidence type="ECO:0000256" key="9">
    <source>
        <dbReference type="ARBA" id="ARBA00022777"/>
    </source>
</evidence>
<dbReference type="HAMAP" id="MF_00097">
    <property type="entry name" value="TMP_synthase"/>
    <property type="match status" value="1"/>
</dbReference>
<dbReference type="GO" id="GO:0009229">
    <property type="term" value="P:thiamine diphosphate biosynthetic process"/>
    <property type="evidence" value="ECO:0007669"/>
    <property type="project" value="UniProtKB-UniPathway"/>
</dbReference>
<dbReference type="EMBL" id="KZ678128">
    <property type="protein sequence ID" value="PSN74140.1"/>
    <property type="molecule type" value="Genomic_DNA"/>
</dbReference>
<comment type="pathway">
    <text evidence="4">Cofactor biosynthesis; thiamine diphosphate biosynthesis; 4-methyl-5-(2-phosphoethyl)-thiazole from 5-(2-hydroxyethyl)-4-methylthiazole: step 1/1.</text>
</comment>
<dbReference type="HAMAP" id="MF_00228">
    <property type="entry name" value="Thz_kinase"/>
    <property type="match status" value="1"/>
</dbReference>
<evidence type="ECO:0000256" key="1">
    <source>
        <dbReference type="ARBA" id="ARBA00001771"/>
    </source>
</evidence>
<dbReference type="InterPro" id="IPR036206">
    <property type="entry name" value="ThiamineP_synth_sf"/>
</dbReference>
<dbReference type="NCBIfam" id="NF006830">
    <property type="entry name" value="PRK09355.1"/>
    <property type="match status" value="1"/>
</dbReference>
<dbReference type="InterPro" id="IPR013785">
    <property type="entry name" value="Aldolase_TIM"/>
</dbReference>
<evidence type="ECO:0000256" key="8">
    <source>
        <dbReference type="ARBA" id="ARBA00022741"/>
    </source>
</evidence>
<keyword evidence="7" id="KW-0479">Metal-binding</keyword>
<dbReference type="GO" id="GO:0005737">
    <property type="term" value="C:cytoplasm"/>
    <property type="evidence" value="ECO:0007669"/>
    <property type="project" value="TreeGrafter"/>
</dbReference>
<keyword evidence="6" id="KW-0808">Transferase</keyword>
<keyword evidence="11" id="KW-0460">Magnesium</keyword>
<protein>
    <submittedName>
        <fullName evidence="19">TMP-TENI-domain-containing protein</fullName>
    </submittedName>
</protein>
<feature type="domain" description="Thiamine phosphate synthase/TenI" evidence="18">
    <location>
        <begin position="9"/>
        <end position="212"/>
    </location>
</feature>
<evidence type="ECO:0000256" key="17">
    <source>
        <dbReference type="ARBA" id="ARBA00061283"/>
    </source>
</evidence>
<comment type="pathway">
    <text evidence="5">Cofactor biosynthesis; thiamine diphosphate biosynthesis; thiamine phosphate from 4-amino-2-methyl-5-diphosphomethylpyrimidine and 4-methyl-5-(2-phosphoethyl)-thiazole: step 1/1.</text>
</comment>
<dbReference type="PANTHER" id="PTHR20857">
    <property type="entry name" value="THIAMINE-PHOSPHATE PYROPHOSPHORYLASE"/>
    <property type="match status" value="1"/>
</dbReference>
<dbReference type="GO" id="GO:0004789">
    <property type="term" value="F:thiamine-phosphate diphosphorylase activity"/>
    <property type="evidence" value="ECO:0007669"/>
    <property type="project" value="UniProtKB-EC"/>
</dbReference>
<dbReference type="InterPro" id="IPR034291">
    <property type="entry name" value="TMP_synthase"/>
</dbReference>
<dbReference type="Proteomes" id="UP000240883">
    <property type="component" value="Unassembled WGS sequence"/>
</dbReference>
<evidence type="ECO:0000256" key="14">
    <source>
        <dbReference type="ARBA" id="ARBA00047851"/>
    </source>
</evidence>
<dbReference type="Pfam" id="PF02110">
    <property type="entry name" value="HK"/>
    <property type="match status" value="1"/>
</dbReference>
<dbReference type="GO" id="GO:0004417">
    <property type="term" value="F:hydroxyethylthiazole kinase activity"/>
    <property type="evidence" value="ECO:0007669"/>
    <property type="project" value="UniProtKB-EC"/>
</dbReference>
<gene>
    <name evidence="19" type="ORF">BS50DRAFT_615095</name>
</gene>
<dbReference type="SUPFAM" id="SSF53613">
    <property type="entry name" value="Ribokinase-like"/>
    <property type="match status" value="1"/>
</dbReference>
<comment type="similarity">
    <text evidence="17">In the N-terminal section; belongs to the thiamine-phosphate synthase family.</text>
</comment>
<comment type="catalytic activity">
    <reaction evidence="15">
        <text>2-[(2R,5Z)-2-carboxy-4-methylthiazol-5(2H)-ylidene]ethyl phosphate + 4-amino-2-methyl-5-(diphosphooxymethyl)pyrimidine + 2 H(+) = thiamine phosphate + CO2 + diphosphate</text>
        <dbReference type="Rhea" id="RHEA:47844"/>
        <dbReference type="ChEBI" id="CHEBI:15378"/>
        <dbReference type="ChEBI" id="CHEBI:16526"/>
        <dbReference type="ChEBI" id="CHEBI:33019"/>
        <dbReference type="ChEBI" id="CHEBI:37575"/>
        <dbReference type="ChEBI" id="CHEBI:57841"/>
        <dbReference type="ChEBI" id="CHEBI:62899"/>
        <dbReference type="EC" id="2.5.1.3"/>
    </reaction>
</comment>
<evidence type="ECO:0000313" key="19">
    <source>
        <dbReference type="EMBL" id="PSN74140.1"/>
    </source>
</evidence>
<comment type="cofactor">
    <cofactor evidence="2">
        <name>Mg(2+)</name>
        <dbReference type="ChEBI" id="CHEBI:18420"/>
    </cofactor>
</comment>
<keyword evidence="20" id="KW-1185">Reference proteome</keyword>
<keyword evidence="12" id="KW-0784">Thiamine biosynthesis</keyword>
<evidence type="ECO:0000256" key="5">
    <source>
        <dbReference type="ARBA" id="ARBA00005165"/>
    </source>
</evidence>
<dbReference type="Gene3D" id="3.20.20.70">
    <property type="entry name" value="Aldolase class I"/>
    <property type="match status" value="1"/>
</dbReference>
<evidence type="ECO:0000256" key="6">
    <source>
        <dbReference type="ARBA" id="ARBA00022679"/>
    </source>
</evidence>
<evidence type="ECO:0000256" key="12">
    <source>
        <dbReference type="ARBA" id="ARBA00022977"/>
    </source>
</evidence>
<dbReference type="Pfam" id="PF02581">
    <property type="entry name" value="TMP-TENI"/>
    <property type="match status" value="1"/>
</dbReference>
<dbReference type="AlphaFoldDB" id="A0A2T2P916"/>
<dbReference type="Gene3D" id="3.40.1190.20">
    <property type="match status" value="1"/>
</dbReference>
<evidence type="ECO:0000256" key="4">
    <source>
        <dbReference type="ARBA" id="ARBA00004868"/>
    </source>
</evidence>
<dbReference type="GO" id="GO:0009228">
    <property type="term" value="P:thiamine biosynthetic process"/>
    <property type="evidence" value="ECO:0007669"/>
    <property type="project" value="UniProtKB-KW"/>
</dbReference>
<dbReference type="UniPathway" id="UPA00060">
    <property type="reaction ID" value="UER00139"/>
</dbReference>
<keyword evidence="10" id="KW-0067">ATP-binding</keyword>
<comment type="catalytic activity">
    <reaction evidence="14">
        <text>2-(2-carboxy-4-methylthiazol-5-yl)ethyl phosphate + 4-amino-2-methyl-5-(diphosphooxymethyl)pyrimidine + 2 H(+) = thiamine phosphate + CO2 + diphosphate</text>
        <dbReference type="Rhea" id="RHEA:47848"/>
        <dbReference type="ChEBI" id="CHEBI:15378"/>
        <dbReference type="ChEBI" id="CHEBI:16526"/>
        <dbReference type="ChEBI" id="CHEBI:33019"/>
        <dbReference type="ChEBI" id="CHEBI:37575"/>
        <dbReference type="ChEBI" id="CHEBI:57841"/>
        <dbReference type="ChEBI" id="CHEBI:62890"/>
        <dbReference type="EC" id="2.5.1.3"/>
    </reaction>
</comment>
<dbReference type="InterPro" id="IPR029056">
    <property type="entry name" value="Ribokinase-like"/>
</dbReference>
<dbReference type="InterPro" id="IPR000417">
    <property type="entry name" value="Hyethyz_kinase"/>
</dbReference>
<evidence type="ECO:0000313" key="20">
    <source>
        <dbReference type="Proteomes" id="UP000240883"/>
    </source>
</evidence>
<proteinExistence type="inferred from homology"/>
<evidence type="ECO:0000256" key="16">
    <source>
        <dbReference type="ARBA" id="ARBA00061146"/>
    </source>
</evidence>
<evidence type="ECO:0000256" key="11">
    <source>
        <dbReference type="ARBA" id="ARBA00022842"/>
    </source>
</evidence>
<comment type="catalytic activity">
    <reaction evidence="13">
        <text>4-methyl-5-(2-phosphooxyethyl)-thiazole + 4-amino-2-methyl-5-(diphosphooxymethyl)pyrimidine + H(+) = thiamine phosphate + diphosphate</text>
        <dbReference type="Rhea" id="RHEA:22328"/>
        <dbReference type="ChEBI" id="CHEBI:15378"/>
        <dbReference type="ChEBI" id="CHEBI:33019"/>
        <dbReference type="ChEBI" id="CHEBI:37575"/>
        <dbReference type="ChEBI" id="CHEBI:57841"/>
        <dbReference type="ChEBI" id="CHEBI:58296"/>
        <dbReference type="EC" id="2.5.1.3"/>
    </reaction>
</comment>
<sequence length="552" mass="57956">MKPDVDYSLYLVTDSTPAILGARHLVEVVDQALTGGVTIVQYRDKTSDTGDLIQTAKALHAKCKQHKIPLLINDRVDVALAVGCEGVHLGQDDMNIATARSLLGPDAIIGATVSSIDEARIAVERGADYLGIGTLYATSTKKNTKDIIGINGIRAILRALSQGDEAAKSVKTVCIGGVNASNVQLVKHQLQAPTPTTPSPKTIDGVAIVSAIIGAEDPKSASEKLSHLFHSPPPFSSQGIPLWLEKAEDELSSLKASTNKALKNVHAKTPLSHNMTNTVVQSLAANVALSIGASPIMSFNGAEAPDLAALAGGLVVNMGTATPDAVHNQRTAIRAYNAVGGPVVLDPVGAGATQVRREALAFLLQSGYFDLVKGNEREILAVARASGFEVGGEGGPQRGVDSGDALFGLAQRADIVRQVAARERNVVLMTGAVDVLSDGVRTYSVQNGSKYLGMITGSGCTLGTTLAAYLAANREEGGGDKLRAALAGILHFEVAAETAAERDDVKGPGTFVPAFLDELYNRRMDIVEGREWWDYVKVGIMKDVTDTGILKL</sequence>
<dbReference type="CDD" id="cd01170">
    <property type="entry name" value="THZ_kinase"/>
    <property type="match status" value="1"/>
</dbReference>
<evidence type="ECO:0000256" key="10">
    <source>
        <dbReference type="ARBA" id="ARBA00022840"/>
    </source>
</evidence>
<evidence type="ECO:0000256" key="2">
    <source>
        <dbReference type="ARBA" id="ARBA00001946"/>
    </source>
</evidence>
<comment type="catalytic activity">
    <reaction evidence="1">
        <text>5-(2-hydroxyethyl)-4-methylthiazole + ATP = 4-methyl-5-(2-phosphooxyethyl)-thiazole + ADP + H(+)</text>
        <dbReference type="Rhea" id="RHEA:24212"/>
        <dbReference type="ChEBI" id="CHEBI:15378"/>
        <dbReference type="ChEBI" id="CHEBI:17957"/>
        <dbReference type="ChEBI" id="CHEBI:30616"/>
        <dbReference type="ChEBI" id="CHEBI:58296"/>
        <dbReference type="ChEBI" id="CHEBI:456216"/>
        <dbReference type="EC" id="2.7.1.50"/>
    </reaction>
</comment>
<keyword evidence="8" id="KW-0547">Nucleotide-binding</keyword>
<comment type="similarity">
    <text evidence="16">In the C-terminal section; belongs to the Thz kinase family.</text>
</comment>
<accession>A0A2T2P916</accession>
<evidence type="ECO:0000256" key="13">
    <source>
        <dbReference type="ARBA" id="ARBA00047334"/>
    </source>
</evidence>
<reference evidence="19 20" key="1">
    <citation type="journal article" date="2018" name="Front. Microbiol.">
        <title>Genome-Wide Analysis of Corynespora cassiicola Leaf Fall Disease Putative Effectors.</title>
        <authorList>
            <person name="Lopez D."/>
            <person name="Ribeiro S."/>
            <person name="Label P."/>
            <person name="Fumanal B."/>
            <person name="Venisse J.S."/>
            <person name="Kohler A."/>
            <person name="de Oliveira R.R."/>
            <person name="Labutti K."/>
            <person name="Lipzen A."/>
            <person name="Lail K."/>
            <person name="Bauer D."/>
            <person name="Ohm R.A."/>
            <person name="Barry K.W."/>
            <person name="Spatafora J."/>
            <person name="Grigoriev I.V."/>
            <person name="Martin F.M."/>
            <person name="Pujade-Renaud V."/>
        </authorList>
    </citation>
    <scope>NUCLEOTIDE SEQUENCE [LARGE SCALE GENOMIC DNA]</scope>
    <source>
        <strain evidence="19 20">Philippines</strain>
    </source>
</reference>
<dbReference type="STRING" id="1448308.A0A2T2P916"/>
<evidence type="ECO:0000256" key="15">
    <source>
        <dbReference type="ARBA" id="ARBA00047883"/>
    </source>
</evidence>
<comment type="function">
    <text evidence="3">Condenses 4-methyl-5-(beta-hydroxyethyl)thiazole monophosphate (THZ-P) and 2-methyl-4-amino-5-hydroxymethyl pyrimidine pyrophosphate (HMP-PP) to form thiamine monophosphate (TMP).</text>
</comment>
<keyword evidence="9" id="KW-0418">Kinase</keyword>
<evidence type="ECO:0000256" key="3">
    <source>
        <dbReference type="ARBA" id="ARBA00003814"/>
    </source>
</evidence>
<dbReference type="SUPFAM" id="SSF51391">
    <property type="entry name" value="Thiamin phosphate synthase"/>
    <property type="match status" value="1"/>
</dbReference>